<feature type="compositionally biased region" description="Acidic residues" evidence="1">
    <location>
        <begin position="356"/>
        <end position="372"/>
    </location>
</feature>
<dbReference type="EMBL" id="JACAZF010000009">
    <property type="protein sequence ID" value="KAF7295611.1"/>
    <property type="molecule type" value="Genomic_DNA"/>
</dbReference>
<evidence type="ECO:0000313" key="3">
    <source>
        <dbReference type="Proteomes" id="UP000636479"/>
    </source>
</evidence>
<proteinExistence type="predicted"/>
<gene>
    <name evidence="2" type="ORF">MIND_01101200</name>
</gene>
<feature type="compositionally biased region" description="Low complexity" evidence="1">
    <location>
        <begin position="592"/>
        <end position="608"/>
    </location>
</feature>
<dbReference type="GeneID" id="59350096"/>
<accession>A0A8H6S9S7</accession>
<organism evidence="2 3">
    <name type="scientific">Mycena indigotica</name>
    <dbReference type="NCBI Taxonomy" id="2126181"/>
    <lineage>
        <taxon>Eukaryota</taxon>
        <taxon>Fungi</taxon>
        <taxon>Dikarya</taxon>
        <taxon>Basidiomycota</taxon>
        <taxon>Agaricomycotina</taxon>
        <taxon>Agaricomycetes</taxon>
        <taxon>Agaricomycetidae</taxon>
        <taxon>Agaricales</taxon>
        <taxon>Marasmiineae</taxon>
        <taxon>Mycenaceae</taxon>
        <taxon>Mycena</taxon>
    </lineage>
</organism>
<feature type="region of interest" description="Disordered" evidence="1">
    <location>
        <begin position="573"/>
        <end position="608"/>
    </location>
</feature>
<feature type="compositionally biased region" description="Polar residues" evidence="1">
    <location>
        <begin position="573"/>
        <end position="582"/>
    </location>
</feature>
<evidence type="ECO:0000256" key="1">
    <source>
        <dbReference type="SAM" id="MobiDB-lite"/>
    </source>
</evidence>
<protein>
    <submittedName>
        <fullName evidence="2">Uncharacterized protein</fullName>
    </submittedName>
</protein>
<dbReference type="RefSeq" id="XP_037216974.1">
    <property type="nucleotide sequence ID" value="XM_037367580.1"/>
</dbReference>
<reference evidence="2" key="1">
    <citation type="submission" date="2020-05" db="EMBL/GenBank/DDBJ databases">
        <title>Mycena genomes resolve the evolution of fungal bioluminescence.</title>
        <authorList>
            <person name="Tsai I.J."/>
        </authorList>
    </citation>
    <scope>NUCLEOTIDE SEQUENCE</scope>
    <source>
        <strain evidence="2">171206Taipei</strain>
    </source>
</reference>
<feature type="region of interest" description="Disordered" evidence="1">
    <location>
        <begin position="327"/>
        <end position="411"/>
    </location>
</feature>
<comment type="caution">
    <text evidence="2">The sequence shown here is derived from an EMBL/GenBank/DDBJ whole genome shotgun (WGS) entry which is preliminary data.</text>
</comment>
<name>A0A8H6S9S7_9AGAR</name>
<sequence>MSESNAQERRQRLPIPPEKRKSLRLWATGAREEILSPFIPDYAAAVTRGRSAERKLLRRILVIFFSRVHWSLPDWEQPVLDPNWSADSVIMPEQLTPEVQAFKDARLRELGKRIRRWFRYRDPYARMVIRLSGYAPPRKARQAFQQYMVECYRSDVAPMVQLRWAQKQQQDPAYINVRPRAGFRAAVAKEMFGALSRLEQQGYAERAKVLAAAEKAAFENALREAPSMTPEARLAALNRLPDFIAPILQEIYNVTGCHSTLIVGGPHPEFGGQITTTHISFGRSLNAGHSHWAEYDPLRFERDVLGFYVDFLKTTYTERDCVAAALPNQPARTKPGTSMGTADEDSDADTSPNIDSESDSEDEEISDLESDTELNRSKKRRRHGQNAPPPPHPRTSFPVTSAVSNSSPAGMPRLPMIPLISMHSQSQNGVTNEFTFSSATQSNQNSVMNYPSVTQSAHVTESLTMGSTWLPSSTLTAPAPAPAPAPALDFAKKPLFFPSPSPSPSRSSSPSLHGDATTFAASMDPNPTYANSFAPAFLPQSTSPPFTSISATTPPSNSSNAYAYSDSFTPFNEAPQTSSSSWHEPFFRPNEATSRGLSSGSSLASSSSLSNALTLPTSAAQPRATIASRVALQAILEHESMPPSVPEKPVFPSSVSPPSTLPPSSSSSVVSPVAAATKTKTVEPRRRTRKATLQDHDMTQPPPCPSNAKEWFQRALDRVTKPPHFSTTAMFSLPSTGRPNILTRWKRSNPDKAPKVENIPAFKAEYTAWWDSMQPQWRKRTADSLGWQTSGNYGGGADWGDLYTWGSDGFVYIVSALYIWGCEVHGTAEEADWVVSTEDACWMMEGMATYYEEFNWNK</sequence>
<keyword evidence="3" id="KW-1185">Reference proteome</keyword>
<feature type="region of interest" description="Disordered" evidence="1">
    <location>
        <begin position="641"/>
        <end position="706"/>
    </location>
</feature>
<feature type="region of interest" description="Disordered" evidence="1">
    <location>
        <begin position="494"/>
        <end position="520"/>
    </location>
</feature>
<feature type="compositionally biased region" description="Polar residues" evidence="1">
    <location>
        <begin position="397"/>
        <end position="408"/>
    </location>
</feature>
<feature type="compositionally biased region" description="Low complexity" evidence="1">
    <location>
        <begin position="647"/>
        <end position="673"/>
    </location>
</feature>
<dbReference type="OrthoDB" id="3065655at2759"/>
<dbReference type="Proteomes" id="UP000636479">
    <property type="component" value="Unassembled WGS sequence"/>
</dbReference>
<dbReference type="AlphaFoldDB" id="A0A8H6S9S7"/>
<evidence type="ECO:0000313" key="2">
    <source>
        <dbReference type="EMBL" id="KAF7295611.1"/>
    </source>
</evidence>